<evidence type="ECO:0000256" key="2">
    <source>
        <dbReference type="ARBA" id="ARBA00022475"/>
    </source>
</evidence>
<dbReference type="InterPro" id="IPR032816">
    <property type="entry name" value="VTT_dom"/>
</dbReference>
<dbReference type="Proteomes" id="UP001595556">
    <property type="component" value="Unassembled WGS sequence"/>
</dbReference>
<proteinExistence type="predicted"/>
<dbReference type="SMART" id="SM00450">
    <property type="entry name" value="RHOD"/>
    <property type="match status" value="1"/>
</dbReference>
<dbReference type="Pfam" id="PF09335">
    <property type="entry name" value="VTT_dom"/>
    <property type="match status" value="1"/>
</dbReference>
<evidence type="ECO:0000256" key="4">
    <source>
        <dbReference type="ARBA" id="ARBA00022989"/>
    </source>
</evidence>
<reference evidence="9" key="1">
    <citation type="journal article" date="2019" name="Int. J. Syst. Evol. Microbiol.">
        <title>The Global Catalogue of Microorganisms (GCM) 10K type strain sequencing project: providing services to taxonomists for standard genome sequencing and annotation.</title>
        <authorList>
            <consortium name="The Broad Institute Genomics Platform"/>
            <consortium name="The Broad Institute Genome Sequencing Center for Infectious Disease"/>
            <person name="Wu L."/>
            <person name="Ma J."/>
        </authorList>
    </citation>
    <scope>NUCLEOTIDE SEQUENCE [LARGE SCALE GENOMIC DNA]</scope>
    <source>
        <strain evidence="9">KCTC 52168</strain>
    </source>
</reference>
<evidence type="ECO:0000256" key="5">
    <source>
        <dbReference type="ARBA" id="ARBA00023136"/>
    </source>
</evidence>
<keyword evidence="2" id="KW-1003">Cell membrane</keyword>
<evidence type="ECO:0000313" key="8">
    <source>
        <dbReference type="EMBL" id="MFC3146674.1"/>
    </source>
</evidence>
<accession>A0ABV7GYC6</accession>
<comment type="caution">
    <text evidence="8">The sequence shown here is derived from an EMBL/GenBank/DDBJ whole genome shotgun (WGS) entry which is preliminary data.</text>
</comment>
<feature type="transmembrane region" description="Helical" evidence="6">
    <location>
        <begin position="46"/>
        <end position="70"/>
    </location>
</feature>
<dbReference type="Pfam" id="PF00581">
    <property type="entry name" value="Rhodanese"/>
    <property type="match status" value="1"/>
</dbReference>
<evidence type="ECO:0000256" key="3">
    <source>
        <dbReference type="ARBA" id="ARBA00022692"/>
    </source>
</evidence>
<keyword evidence="4 6" id="KW-1133">Transmembrane helix</keyword>
<evidence type="ECO:0000256" key="1">
    <source>
        <dbReference type="ARBA" id="ARBA00004651"/>
    </source>
</evidence>
<keyword evidence="3 6" id="KW-0812">Transmembrane</keyword>
<dbReference type="SUPFAM" id="SSF52821">
    <property type="entry name" value="Rhodanese/Cell cycle control phosphatase"/>
    <property type="match status" value="1"/>
</dbReference>
<dbReference type="InterPro" id="IPR001763">
    <property type="entry name" value="Rhodanese-like_dom"/>
</dbReference>
<dbReference type="PROSITE" id="PS50206">
    <property type="entry name" value="RHODANESE_3"/>
    <property type="match status" value="1"/>
</dbReference>
<dbReference type="InterPro" id="IPR036873">
    <property type="entry name" value="Rhodanese-like_dom_sf"/>
</dbReference>
<dbReference type="PANTHER" id="PTHR42709">
    <property type="entry name" value="ALKALINE PHOSPHATASE LIKE PROTEIN"/>
    <property type="match status" value="1"/>
</dbReference>
<protein>
    <submittedName>
        <fullName evidence="8">DedA family protein/thiosulfate sulfurtransferase GlpE</fullName>
    </submittedName>
</protein>
<keyword evidence="5 6" id="KW-0472">Membrane</keyword>
<dbReference type="EMBL" id="JBHRTI010000003">
    <property type="protein sequence ID" value="MFC3146674.1"/>
    <property type="molecule type" value="Genomic_DNA"/>
</dbReference>
<feature type="transmembrane region" description="Helical" evidence="6">
    <location>
        <begin position="172"/>
        <end position="192"/>
    </location>
</feature>
<evidence type="ECO:0000259" key="7">
    <source>
        <dbReference type="PROSITE" id="PS50206"/>
    </source>
</evidence>
<dbReference type="PANTHER" id="PTHR42709:SF6">
    <property type="entry name" value="UNDECAPRENYL PHOSPHATE TRANSPORTER A"/>
    <property type="match status" value="1"/>
</dbReference>
<feature type="domain" description="Rhodanese" evidence="7">
    <location>
        <begin position="217"/>
        <end position="309"/>
    </location>
</feature>
<keyword evidence="9" id="KW-1185">Reference proteome</keyword>
<gene>
    <name evidence="8" type="ORF">ACFOEN_03350</name>
</gene>
<feature type="transmembrane region" description="Helical" evidence="6">
    <location>
        <begin position="135"/>
        <end position="157"/>
    </location>
</feature>
<organism evidence="8 9">
    <name type="scientific">Piscinibacterium candidicorallinum</name>
    <dbReference type="NCBI Taxonomy" id="1793872"/>
    <lineage>
        <taxon>Bacteria</taxon>
        <taxon>Pseudomonadati</taxon>
        <taxon>Pseudomonadota</taxon>
        <taxon>Betaproteobacteria</taxon>
        <taxon>Burkholderiales</taxon>
        <taxon>Piscinibacterium</taxon>
    </lineage>
</organism>
<sequence length="310" mass="32973">MSSDLNALLVHGPLWMGLLVFAKQLAIPLPVFPLLMVGGAAAVGGQVSASALFLAATIGSVLADTLWFAIGRHWGYRALRVLCKLSLSPDSCVRQTEVTLSRWGSASLIAGKFLPGFATVAAPVAGALGMSSLRFLSANTLGAAAYAGAGLGLGALFGDEIDAVLKLLAEHGLTVLKVFLILMAVFIAWRLLQRQLFIRRIGMARVSADEVFRRLNDEGGLLIADVRTEAGRTADPRKIPGAIVMDPVHVDHTLKDLPKDRDIVLYCNCPNDASAAKVAKLLIDRGFKQVRPLAGGLDGWGAAGFEFERF</sequence>
<dbReference type="RefSeq" id="WP_377301077.1">
    <property type="nucleotide sequence ID" value="NZ_CP180191.1"/>
</dbReference>
<evidence type="ECO:0000313" key="9">
    <source>
        <dbReference type="Proteomes" id="UP001595556"/>
    </source>
</evidence>
<dbReference type="Gene3D" id="3.40.250.10">
    <property type="entry name" value="Rhodanese-like domain"/>
    <property type="match status" value="1"/>
</dbReference>
<dbReference type="CDD" id="cd01444">
    <property type="entry name" value="GlpE_ST"/>
    <property type="match status" value="1"/>
</dbReference>
<comment type="subcellular location">
    <subcellularLocation>
        <location evidence="1">Cell membrane</location>
        <topology evidence="1">Multi-pass membrane protein</topology>
    </subcellularLocation>
</comment>
<dbReference type="InterPro" id="IPR023695">
    <property type="entry name" value="Thiosulf_sulfurTrfase"/>
</dbReference>
<evidence type="ECO:0000256" key="6">
    <source>
        <dbReference type="SAM" id="Phobius"/>
    </source>
</evidence>
<name>A0ABV7GYC6_9BURK</name>
<dbReference type="InterPro" id="IPR051311">
    <property type="entry name" value="DedA_domain"/>
</dbReference>